<dbReference type="EMBL" id="BGOW01000014">
    <property type="protein sequence ID" value="GBL45710.1"/>
    <property type="molecule type" value="Genomic_DNA"/>
</dbReference>
<dbReference type="Proteomes" id="UP000286806">
    <property type="component" value="Unassembled WGS sequence"/>
</dbReference>
<sequence length="302" mass="34123">MIAIDTDRRLFYEGSSNYGHGIWPSPFVSIATVLPLEMDLSAMPTSSSDLGHAKLIFREDTFDPVTRVRRGRFYFNLGFQPQEWHVQTHPAFKEEVGNRDHQGNLIKRLYGFQRWPAFTELHPEKTSPLVALGTADAFTLWKVIGIERIVTGEDLVTLRARSAMGVLPEIQMDLVPTEGREKVMQTIEKVVEAAYRAGPESVIDRCRDAAQASLGVWMADKFSDDGLRRIDLGPQIKALEKRMAEDLPVIVVSVGKAIARLHARCKPNEQLTREGRLLIEDDAESAIAMLGLLYREFRWCQS</sequence>
<organism evidence="1 2">
    <name type="scientific">Sulfuriferula multivorans</name>
    <dbReference type="NCBI Taxonomy" id="1559896"/>
    <lineage>
        <taxon>Bacteria</taxon>
        <taxon>Pseudomonadati</taxon>
        <taxon>Pseudomonadota</taxon>
        <taxon>Betaproteobacteria</taxon>
        <taxon>Nitrosomonadales</taxon>
        <taxon>Sulfuricellaceae</taxon>
        <taxon>Sulfuriferula</taxon>
    </lineage>
</organism>
<dbReference type="OrthoDB" id="6388119at2"/>
<name>A0A401JDS6_9PROT</name>
<comment type="caution">
    <text evidence="1">The sequence shown here is derived from an EMBL/GenBank/DDBJ whole genome shotgun (WGS) entry which is preliminary data.</text>
</comment>
<accession>A0A401JDS6</accession>
<evidence type="ECO:0000313" key="2">
    <source>
        <dbReference type="Proteomes" id="UP000286806"/>
    </source>
</evidence>
<protein>
    <submittedName>
        <fullName evidence="1">Uncharacterized protein</fullName>
    </submittedName>
</protein>
<gene>
    <name evidence="1" type="ORF">SFMTTN_1521</name>
</gene>
<dbReference type="RefSeq" id="WP_124704516.1">
    <property type="nucleotide sequence ID" value="NZ_BGOW01000014.1"/>
</dbReference>
<keyword evidence="2" id="KW-1185">Reference proteome</keyword>
<evidence type="ECO:0000313" key="1">
    <source>
        <dbReference type="EMBL" id="GBL45710.1"/>
    </source>
</evidence>
<dbReference type="AlphaFoldDB" id="A0A401JDS6"/>
<proteinExistence type="predicted"/>
<reference evidence="1 2" key="1">
    <citation type="journal article" date="2019" name="Front. Microbiol.">
        <title>Genomes of Neutrophilic Sulfur-Oxidizing Chemolithoautotrophs Representing 9 Proteobacterial Species From 8 Genera.</title>
        <authorList>
            <person name="Watanabe T."/>
            <person name="Kojima H."/>
            <person name="Umezawa K."/>
            <person name="Hori C."/>
            <person name="Takasuka T.E."/>
            <person name="Kato Y."/>
            <person name="Fukui M."/>
        </authorList>
    </citation>
    <scope>NUCLEOTIDE SEQUENCE [LARGE SCALE GENOMIC DNA]</scope>
    <source>
        <strain evidence="1 2">TTN</strain>
    </source>
</reference>